<feature type="transmembrane region" description="Helical" evidence="1">
    <location>
        <begin position="7"/>
        <end position="25"/>
    </location>
</feature>
<dbReference type="OMA" id="TSEFKMC"/>
<dbReference type="FunCoup" id="G3SQ57">
    <property type="interactions" value="4"/>
</dbReference>
<reference evidence="2 3" key="1">
    <citation type="submission" date="2009-06" db="EMBL/GenBank/DDBJ databases">
        <title>The Genome Sequence of Loxodonta africana (African elephant).</title>
        <authorList>
            <person name="Di Palma F."/>
            <person name="Heiman D."/>
            <person name="Young S."/>
            <person name="Johnson J."/>
            <person name="Lander E.S."/>
            <person name="Lindblad-Toh K."/>
        </authorList>
    </citation>
    <scope>NUCLEOTIDE SEQUENCE [LARGE SCALE GENOMIC DNA]</scope>
    <source>
        <strain evidence="2 3">Isolate ISIS603380</strain>
    </source>
</reference>
<proteinExistence type="predicted"/>
<dbReference type="HOGENOM" id="CLU_081882_0_0_1"/>
<evidence type="ECO:0000313" key="3">
    <source>
        <dbReference type="Proteomes" id="UP000007646"/>
    </source>
</evidence>
<dbReference type="PANTHER" id="PTHR14788:SF5">
    <property type="entry name" value="TRANSMEMBRANE PROTEIN 156"/>
    <property type="match status" value="1"/>
</dbReference>
<feature type="transmembrane region" description="Helical" evidence="1">
    <location>
        <begin position="214"/>
        <end position="236"/>
    </location>
</feature>
<evidence type="ECO:0000313" key="2">
    <source>
        <dbReference type="Ensembl" id="ENSLAFP00000001905.3"/>
    </source>
</evidence>
<keyword evidence="3" id="KW-1185">Reference proteome</keyword>
<name>G3SQ57_LOXAF</name>
<sequence length="276" mass="31816">MTKTALLKLFVAIIITIILILPEYFKTPKGNVLELSCLEVCLQPNFTYSLPSLNFSFMTLLQPVRESQIIRGIFLNHSNFQNFTKICEDIMNEFKICSSCLVCESKGNIDFISQEQTSKVLVMRGSTNVKASDFLLPCQHFNFTVASIVDHLEEYNTTCNLNTHTRKSPIMVEDPTKENSINHSCRITEGQNNCIHVSLHLEMDVKNFICSVKITWYVLVLLIFILLIIFIIHKILEGHRRMRKWQSHKYRPTSVLLRESDSEKLRTLNVQVISGE</sequence>
<protein>
    <submittedName>
        <fullName evidence="2">Transmembrane protein 156</fullName>
    </submittedName>
</protein>
<keyword evidence="1" id="KW-0812">Transmembrane</keyword>
<dbReference type="PANTHER" id="PTHR14788">
    <property type="entry name" value="TRANSMEMBRANE PROTEIN 156"/>
    <property type="match status" value="1"/>
</dbReference>
<reference evidence="2" key="3">
    <citation type="submission" date="2025-09" db="UniProtKB">
        <authorList>
            <consortium name="Ensembl"/>
        </authorList>
    </citation>
    <scope>IDENTIFICATION</scope>
    <source>
        <strain evidence="2">Isolate ISIS603380</strain>
    </source>
</reference>
<dbReference type="Pfam" id="PF15106">
    <property type="entry name" value="TMEM156"/>
    <property type="match status" value="1"/>
</dbReference>
<dbReference type="InterPro" id="IPR029374">
    <property type="entry name" value="TMEM156"/>
</dbReference>
<dbReference type="Ensembl" id="ENSLAFT00000002281.3">
    <property type="protein sequence ID" value="ENSLAFP00000001905.3"/>
    <property type="gene ID" value="ENSLAFG00000002280.3"/>
</dbReference>
<dbReference type="Proteomes" id="UP000007646">
    <property type="component" value="Unassembled WGS sequence"/>
</dbReference>
<gene>
    <name evidence="2" type="primary">TMEM156</name>
</gene>
<keyword evidence="1" id="KW-1133">Transmembrane helix</keyword>
<accession>G3SQ57</accession>
<dbReference type="InParanoid" id="G3SQ57"/>
<dbReference type="GeneTree" id="ENSGT00390000017929"/>
<keyword evidence="1" id="KW-0472">Membrane</keyword>
<dbReference type="AlphaFoldDB" id="G3SQ57"/>
<organism evidence="2 3">
    <name type="scientific">Loxodonta africana</name>
    <name type="common">African elephant</name>
    <dbReference type="NCBI Taxonomy" id="9785"/>
    <lineage>
        <taxon>Eukaryota</taxon>
        <taxon>Metazoa</taxon>
        <taxon>Chordata</taxon>
        <taxon>Craniata</taxon>
        <taxon>Vertebrata</taxon>
        <taxon>Euteleostomi</taxon>
        <taxon>Mammalia</taxon>
        <taxon>Eutheria</taxon>
        <taxon>Afrotheria</taxon>
        <taxon>Proboscidea</taxon>
        <taxon>Elephantidae</taxon>
        <taxon>Loxodonta</taxon>
    </lineage>
</organism>
<dbReference type="STRING" id="9785.ENSLAFP00000001905"/>
<evidence type="ECO:0000256" key="1">
    <source>
        <dbReference type="SAM" id="Phobius"/>
    </source>
</evidence>
<dbReference type="eggNOG" id="ENOG502SAF3">
    <property type="taxonomic scope" value="Eukaryota"/>
</dbReference>
<reference evidence="2" key="2">
    <citation type="submission" date="2025-08" db="UniProtKB">
        <authorList>
            <consortium name="Ensembl"/>
        </authorList>
    </citation>
    <scope>IDENTIFICATION</scope>
    <source>
        <strain evidence="2">Isolate ISIS603380</strain>
    </source>
</reference>